<evidence type="ECO:0000313" key="2">
    <source>
        <dbReference type="Proteomes" id="UP000789706"/>
    </source>
</evidence>
<sequence length="229" mass="26145">MKELTVDYKNEYELKGMSISKIFIQRRLDYSSDNPFNQKIRENQDDHVTIENVNEENEWYHFNNVNESDDGGSGGETNTSSLLSHNNIVKVECKFDDEDSEGEELESIINALSSSSTTTKYNEAIAKSRMKPYRLWSEIEGCLCTNRPNRIDDAICDLKRFDQDEIDFGKLTDEFDEFTHTNNNSNGSNGITVAQYNVGECYKDGLRIAEEVQGLQLHLKSVLTGNILQ</sequence>
<gene>
    <name evidence="1" type="ORF">DEBURN_LOCUS3342</name>
</gene>
<comment type="caution">
    <text evidence="1">The sequence shown here is derived from an EMBL/GenBank/DDBJ whole genome shotgun (WGS) entry which is preliminary data.</text>
</comment>
<accession>A0A9N8W8N1</accession>
<name>A0A9N8W8N1_9GLOM</name>
<evidence type="ECO:0000313" key="1">
    <source>
        <dbReference type="EMBL" id="CAG8474745.1"/>
    </source>
</evidence>
<proteinExistence type="predicted"/>
<organism evidence="1 2">
    <name type="scientific">Diversispora eburnea</name>
    <dbReference type="NCBI Taxonomy" id="1213867"/>
    <lineage>
        <taxon>Eukaryota</taxon>
        <taxon>Fungi</taxon>
        <taxon>Fungi incertae sedis</taxon>
        <taxon>Mucoromycota</taxon>
        <taxon>Glomeromycotina</taxon>
        <taxon>Glomeromycetes</taxon>
        <taxon>Diversisporales</taxon>
        <taxon>Diversisporaceae</taxon>
        <taxon>Diversispora</taxon>
    </lineage>
</organism>
<dbReference type="Proteomes" id="UP000789706">
    <property type="component" value="Unassembled WGS sequence"/>
</dbReference>
<keyword evidence="2" id="KW-1185">Reference proteome</keyword>
<reference evidence="1" key="1">
    <citation type="submission" date="2021-06" db="EMBL/GenBank/DDBJ databases">
        <authorList>
            <person name="Kallberg Y."/>
            <person name="Tangrot J."/>
            <person name="Rosling A."/>
        </authorList>
    </citation>
    <scope>NUCLEOTIDE SEQUENCE</scope>
    <source>
        <strain evidence="1">AZ414A</strain>
    </source>
</reference>
<protein>
    <submittedName>
        <fullName evidence="1">11887_t:CDS:1</fullName>
    </submittedName>
</protein>
<dbReference type="AlphaFoldDB" id="A0A9N8W8N1"/>
<dbReference type="EMBL" id="CAJVPK010000210">
    <property type="protein sequence ID" value="CAG8474745.1"/>
    <property type="molecule type" value="Genomic_DNA"/>
</dbReference>